<keyword evidence="10" id="KW-0963">Cytoplasm</keyword>
<dbReference type="PANTHER" id="PTHR23100">
    <property type="entry name" value="ARGININE BIOSYNTHESIS BIFUNCTIONAL PROTEIN ARGJ"/>
    <property type="match status" value="1"/>
</dbReference>
<keyword evidence="3 10" id="KW-0055">Arginine biosynthesis</keyword>
<dbReference type="NCBIfam" id="TIGR00120">
    <property type="entry name" value="ArgJ"/>
    <property type="match status" value="1"/>
</dbReference>
<feature type="chain" id="PRO_5039772414" description="Arginine biosynthesis bifunctional protein ArgJ beta chain" evidence="10">
    <location>
        <begin position="198"/>
        <end position="415"/>
    </location>
</feature>
<feature type="site" description="Involved in the stabilization of negative charge on the oxyanion by the formation of the oxyanion hole" evidence="10">
    <location>
        <position position="125"/>
    </location>
</feature>
<dbReference type="InterPro" id="IPR016117">
    <property type="entry name" value="ArgJ-like_dom_sf"/>
</dbReference>
<keyword evidence="8 10" id="KW-0012">Acyltransferase</keyword>
<comment type="similarity">
    <text evidence="1 10">Belongs to the ArgJ family.</text>
</comment>
<dbReference type="HAMAP" id="MF_01106">
    <property type="entry name" value="ArgJ"/>
    <property type="match status" value="1"/>
</dbReference>
<evidence type="ECO:0000256" key="10">
    <source>
        <dbReference type="HAMAP-Rule" id="MF_01106"/>
    </source>
</evidence>
<feature type="binding site" evidence="10">
    <location>
        <position position="161"/>
    </location>
    <ligand>
        <name>substrate</name>
    </ligand>
</feature>
<organism evidence="11 12">
    <name type="scientific">Candidatus Allocopromorpha excrementigallinarum</name>
    <dbReference type="NCBI Taxonomy" id="2840742"/>
    <lineage>
        <taxon>Bacteria</taxon>
        <taxon>Bacillati</taxon>
        <taxon>Bacillota</taxon>
        <taxon>Clostridia</taxon>
        <taxon>Eubacteriales</taxon>
        <taxon>Eubacteriaceae</taxon>
        <taxon>Eubacteriaceae incertae sedis</taxon>
        <taxon>Candidatus Allocopromorpha</taxon>
    </lineage>
</organism>
<sequence length="415" mass="44057">MNNEHKENTGFEIKAAEGGVCAPKGFTAAGISCGIKNNESKDLALIAGDCLCAAAAVYTSNKVKGAPLEVTRRNIADGRAQAVICNSGNANTCAPGGEKLAEDVCALTAEALGIKKEDVVVSSTGVIGQELSLEPFKEGIPRLKEGLGKEGGKDAAEAILTTDTRRKSIAVEFNAGGKVCRMGGMAKGSGMINPNMATMLSFITTDADISPQLLQRALSETVKDSFNQISVDGDTSTNDMVVILASGRAGNSIIEKEGKDFDVFSSALREVSVFLSRELARDGEGATKLIECLVENAPDREMARAVSKSVISSDLLKAAVFGEDANWGRVLCAIGYTEGDFSVENIDVDMESSRGRVTVCRESRHKEYSEEKAAEVLSADEIKIRVNMNQGSESASAWGCDLSYDYVRINGDYRT</sequence>
<feature type="binding site" evidence="10">
    <location>
        <position position="187"/>
    </location>
    <ligand>
        <name>substrate</name>
    </ligand>
</feature>
<comment type="pathway">
    <text evidence="10">Amino-acid biosynthesis; L-arginine biosynthesis; N(2)-acetyl-L-ornithine from L-glutamate: step 1/4.</text>
</comment>
<evidence type="ECO:0000256" key="9">
    <source>
        <dbReference type="ARBA" id="ARBA00049439"/>
    </source>
</evidence>
<accession>A0A9D1I152</accession>
<feature type="binding site" evidence="10">
    <location>
        <position position="198"/>
    </location>
    <ligand>
        <name>substrate</name>
    </ligand>
</feature>
<feature type="site" description="Cleavage; by autolysis" evidence="10">
    <location>
        <begin position="197"/>
        <end position="198"/>
    </location>
</feature>
<feature type="binding site" evidence="10">
    <location>
        <position position="415"/>
    </location>
    <ligand>
        <name>substrate</name>
    </ligand>
</feature>
<dbReference type="Pfam" id="PF01960">
    <property type="entry name" value="ArgJ"/>
    <property type="match status" value="1"/>
</dbReference>
<dbReference type="CDD" id="cd02152">
    <property type="entry name" value="OAT"/>
    <property type="match status" value="1"/>
</dbReference>
<keyword evidence="7 10" id="KW-0511">Multifunctional enzyme</keyword>
<dbReference type="InterPro" id="IPR002813">
    <property type="entry name" value="Arg_biosynth_ArgJ"/>
</dbReference>
<dbReference type="PANTHER" id="PTHR23100:SF0">
    <property type="entry name" value="ARGININE BIOSYNTHESIS BIFUNCTIONAL PROTEIN ARGJ, MITOCHONDRIAL"/>
    <property type="match status" value="1"/>
</dbReference>
<protein>
    <recommendedName>
        <fullName evidence="10">Arginine biosynthesis bifunctional protein ArgJ</fullName>
    </recommendedName>
    <domain>
        <recommendedName>
            <fullName evidence="10">Glutamate N-acetyltransferase</fullName>
            <ecNumber evidence="10">2.3.1.35</ecNumber>
        </recommendedName>
        <alternativeName>
            <fullName evidence="10">Ornithine acetyltransferase</fullName>
            <shortName evidence="10">OATase</shortName>
        </alternativeName>
        <alternativeName>
            <fullName evidence="10">Ornithine transacetylase</fullName>
        </alternativeName>
    </domain>
    <domain>
        <recommendedName>
            <fullName evidence="10">Amino-acid acetyltransferase</fullName>
            <ecNumber evidence="10">2.3.1.1</ecNumber>
        </recommendedName>
        <alternativeName>
            <fullName evidence="10">N-acetylglutamate synthase</fullName>
            <shortName evidence="10">AGSase</shortName>
        </alternativeName>
    </domain>
    <component>
        <recommendedName>
            <fullName evidence="10">Arginine biosynthesis bifunctional protein ArgJ alpha chain</fullName>
        </recommendedName>
    </component>
    <component>
        <recommendedName>
            <fullName evidence="10">Arginine biosynthesis bifunctional protein ArgJ beta chain</fullName>
        </recommendedName>
    </component>
</protein>
<dbReference type="SUPFAM" id="SSF56266">
    <property type="entry name" value="DmpA/ArgJ-like"/>
    <property type="match status" value="1"/>
</dbReference>
<name>A0A9D1I152_9FIRM</name>
<comment type="subcellular location">
    <subcellularLocation>
        <location evidence="10">Cytoplasm</location>
    </subcellularLocation>
</comment>
<comment type="pathway">
    <text evidence="10">Amino-acid biosynthesis; L-arginine biosynthesis; L-ornithine and N-acetyl-L-glutamate from L-glutamate and N(2)-acetyl-L-ornithine (cyclic): step 1/1.</text>
</comment>
<dbReference type="Gene3D" id="3.10.20.340">
    <property type="entry name" value="ArgJ beta chain, C-terminal domain"/>
    <property type="match status" value="1"/>
</dbReference>
<evidence type="ECO:0000256" key="8">
    <source>
        <dbReference type="ARBA" id="ARBA00023315"/>
    </source>
</evidence>
<evidence type="ECO:0000256" key="1">
    <source>
        <dbReference type="ARBA" id="ARBA00006774"/>
    </source>
</evidence>
<dbReference type="GO" id="GO:0005737">
    <property type="term" value="C:cytoplasm"/>
    <property type="evidence" value="ECO:0007669"/>
    <property type="project" value="UniProtKB-SubCell"/>
</dbReference>
<comment type="caution">
    <text evidence="11">The sequence shown here is derived from an EMBL/GenBank/DDBJ whole genome shotgun (WGS) entry which is preliminary data.</text>
</comment>
<gene>
    <name evidence="10 11" type="primary">argJ</name>
    <name evidence="11" type="ORF">IAC50_04965</name>
</gene>
<comment type="subunit">
    <text evidence="2 10">Heterotetramer of two alpha and two beta chains.</text>
</comment>
<reference evidence="11" key="2">
    <citation type="journal article" date="2021" name="PeerJ">
        <title>Extensive microbial diversity within the chicken gut microbiome revealed by metagenomics and culture.</title>
        <authorList>
            <person name="Gilroy R."/>
            <person name="Ravi A."/>
            <person name="Getino M."/>
            <person name="Pursley I."/>
            <person name="Horton D.L."/>
            <person name="Alikhan N.F."/>
            <person name="Baker D."/>
            <person name="Gharbi K."/>
            <person name="Hall N."/>
            <person name="Watson M."/>
            <person name="Adriaenssens E.M."/>
            <person name="Foster-Nyarko E."/>
            <person name="Jarju S."/>
            <person name="Secka A."/>
            <person name="Antonio M."/>
            <person name="Oren A."/>
            <person name="Chaudhuri R.R."/>
            <person name="La Ragione R."/>
            <person name="Hildebrand F."/>
            <person name="Pallen M.J."/>
        </authorList>
    </citation>
    <scope>NUCLEOTIDE SEQUENCE</scope>
    <source>
        <strain evidence="11">ChiHcec3-6078</strain>
    </source>
</reference>
<evidence type="ECO:0000256" key="3">
    <source>
        <dbReference type="ARBA" id="ARBA00022571"/>
    </source>
</evidence>
<dbReference type="Gene3D" id="3.60.70.12">
    <property type="entry name" value="L-amino peptidase D-ALA esterase/amidase"/>
    <property type="match status" value="1"/>
</dbReference>
<feature type="chain" id="PRO_5039772415" description="Arginine biosynthesis bifunctional protein ArgJ alpha chain" evidence="10">
    <location>
        <begin position="1"/>
        <end position="197"/>
    </location>
</feature>
<keyword evidence="4 10" id="KW-0028">Amino-acid biosynthesis</keyword>
<feature type="active site" description="Nucleophile" evidence="10">
    <location>
        <position position="198"/>
    </location>
</feature>
<dbReference type="AlphaFoldDB" id="A0A9D1I152"/>
<keyword evidence="6 10" id="KW-0068">Autocatalytic cleavage</keyword>
<evidence type="ECO:0000313" key="12">
    <source>
        <dbReference type="Proteomes" id="UP000824090"/>
    </source>
</evidence>
<dbReference type="GO" id="GO:0006592">
    <property type="term" value="P:ornithine biosynthetic process"/>
    <property type="evidence" value="ECO:0007669"/>
    <property type="project" value="TreeGrafter"/>
</dbReference>
<proteinExistence type="inferred from homology"/>
<feature type="binding site" evidence="10">
    <location>
        <position position="284"/>
    </location>
    <ligand>
        <name>substrate</name>
    </ligand>
</feature>
<dbReference type="Proteomes" id="UP000824090">
    <property type="component" value="Unassembled WGS sequence"/>
</dbReference>
<comment type="function">
    <text evidence="10">Catalyzes two activities which are involved in the cyclic version of arginine biosynthesis: the synthesis of N-acetylglutamate from glutamate and acetyl-CoA as the acetyl donor, and of ornithine by transacetylation between N(2)-acetylornithine and glutamate.</text>
</comment>
<dbReference type="NCBIfam" id="NF003802">
    <property type="entry name" value="PRK05388.1"/>
    <property type="match status" value="1"/>
</dbReference>
<comment type="catalytic activity">
    <reaction evidence="9 10">
        <text>N(2)-acetyl-L-ornithine + L-glutamate = N-acetyl-L-glutamate + L-ornithine</text>
        <dbReference type="Rhea" id="RHEA:15349"/>
        <dbReference type="ChEBI" id="CHEBI:29985"/>
        <dbReference type="ChEBI" id="CHEBI:44337"/>
        <dbReference type="ChEBI" id="CHEBI:46911"/>
        <dbReference type="ChEBI" id="CHEBI:57805"/>
        <dbReference type="EC" id="2.3.1.35"/>
    </reaction>
</comment>
<dbReference type="GO" id="GO:0006526">
    <property type="term" value="P:L-arginine biosynthetic process"/>
    <property type="evidence" value="ECO:0007669"/>
    <property type="project" value="UniProtKB-UniRule"/>
</dbReference>
<dbReference type="GO" id="GO:0004042">
    <property type="term" value="F:L-glutamate N-acetyltransferase activity"/>
    <property type="evidence" value="ECO:0007669"/>
    <property type="project" value="UniProtKB-UniRule"/>
</dbReference>
<evidence type="ECO:0000256" key="2">
    <source>
        <dbReference type="ARBA" id="ARBA00011475"/>
    </source>
</evidence>
<keyword evidence="5 10" id="KW-0808">Transferase</keyword>
<dbReference type="InterPro" id="IPR042195">
    <property type="entry name" value="ArgJ_beta_C"/>
</dbReference>
<evidence type="ECO:0000256" key="4">
    <source>
        <dbReference type="ARBA" id="ARBA00022605"/>
    </source>
</evidence>
<evidence type="ECO:0000256" key="6">
    <source>
        <dbReference type="ARBA" id="ARBA00022813"/>
    </source>
</evidence>
<comment type="catalytic activity">
    <reaction evidence="10">
        <text>L-glutamate + acetyl-CoA = N-acetyl-L-glutamate + CoA + H(+)</text>
        <dbReference type="Rhea" id="RHEA:24292"/>
        <dbReference type="ChEBI" id="CHEBI:15378"/>
        <dbReference type="ChEBI" id="CHEBI:29985"/>
        <dbReference type="ChEBI" id="CHEBI:44337"/>
        <dbReference type="ChEBI" id="CHEBI:57287"/>
        <dbReference type="ChEBI" id="CHEBI:57288"/>
        <dbReference type="EC" id="2.3.1.1"/>
    </reaction>
</comment>
<evidence type="ECO:0000313" key="11">
    <source>
        <dbReference type="EMBL" id="HIU25827.1"/>
    </source>
</evidence>
<evidence type="ECO:0000256" key="7">
    <source>
        <dbReference type="ARBA" id="ARBA00023268"/>
    </source>
</evidence>
<dbReference type="FunFam" id="3.10.20.340:FF:000001">
    <property type="entry name" value="Arginine biosynthesis bifunctional protein ArgJ, chloroplastic"/>
    <property type="match status" value="1"/>
</dbReference>
<dbReference type="EC" id="2.3.1.1" evidence="10"/>
<dbReference type="GO" id="GO:0004358">
    <property type="term" value="F:L-glutamate N-acetyltransferase activity, acting on acetyl-L-ornithine as donor"/>
    <property type="evidence" value="ECO:0007669"/>
    <property type="project" value="UniProtKB-UniRule"/>
</dbReference>
<evidence type="ECO:0000256" key="5">
    <source>
        <dbReference type="ARBA" id="ARBA00022679"/>
    </source>
</evidence>
<reference evidence="11" key="1">
    <citation type="submission" date="2020-10" db="EMBL/GenBank/DDBJ databases">
        <authorList>
            <person name="Gilroy R."/>
        </authorList>
    </citation>
    <scope>NUCLEOTIDE SEQUENCE</scope>
    <source>
        <strain evidence="11">ChiHcec3-6078</strain>
    </source>
</reference>
<dbReference type="EC" id="2.3.1.35" evidence="10"/>
<dbReference type="FunFam" id="3.60.70.12:FF:000001">
    <property type="entry name" value="Arginine biosynthesis bifunctional protein ArgJ, chloroplastic"/>
    <property type="match status" value="1"/>
</dbReference>
<feature type="binding site" evidence="10">
    <location>
        <position position="410"/>
    </location>
    <ligand>
        <name>substrate</name>
    </ligand>
</feature>
<feature type="site" description="Involved in the stabilization of negative charge on the oxyanion by the formation of the oxyanion hole" evidence="10">
    <location>
        <position position="124"/>
    </location>
</feature>
<dbReference type="EMBL" id="DVMP01000088">
    <property type="protein sequence ID" value="HIU25827.1"/>
    <property type="molecule type" value="Genomic_DNA"/>
</dbReference>